<dbReference type="EMBL" id="RBNI01033746">
    <property type="protein sequence ID" value="RUO95296.1"/>
    <property type="molecule type" value="Genomic_DNA"/>
</dbReference>
<dbReference type="Pfam" id="PF04882">
    <property type="entry name" value="Peroxin-3"/>
    <property type="match status" value="1"/>
</dbReference>
<accession>A0A432ZXZ2</accession>
<gene>
    <name evidence="1" type="ORF">BC936DRAFT_144609</name>
</gene>
<feature type="non-terminal residue" evidence="1">
    <location>
        <position position="233"/>
    </location>
</feature>
<protein>
    <submittedName>
        <fullName evidence="1">Peroxin-3-domain-containing protein</fullName>
    </submittedName>
</protein>
<dbReference type="InterPro" id="IPR006966">
    <property type="entry name" value="Peroxin-3"/>
</dbReference>
<dbReference type="OrthoDB" id="45930at2759"/>
<dbReference type="GO" id="GO:0045046">
    <property type="term" value="P:protein import into peroxisome membrane"/>
    <property type="evidence" value="ECO:0007669"/>
    <property type="project" value="TreeGrafter"/>
</dbReference>
<reference evidence="1 2" key="1">
    <citation type="journal article" date="2018" name="New Phytol.">
        <title>Phylogenomics of Endogonaceae and evolution of mycorrhizas within Mucoromycota.</title>
        <authorList>
            <person name="Chang Y."/>
            <person name="Desiro A."/>
            <person name="Na H."/>
            <person name="Sandor L."/>
            <person name="Lipzen A."/>
            <person name="Clum A."/>
            <person name="Barry K."/>
            <person name="Grigoriev I.V."/>
            <person name="Martin F.M."/>
            <person name="Stajich J.E."/>
            <person name="Smith M.E."/>
            <person name="Bonito G."/>
            <person name="Spatafora J.W."/>
        </authorList>
    </citation>
    <scope>NUCLEOTIDE SEQUENCE [LARGE SCALE GENOMIC DNA]</scope>
    <source>
        <strain evidence="1 2">GMNB39</strain>
    </source>
</reference>
<evidence type="ECO:0000313" key="1">
    <source>
        <dbReference type="EMBL" id="RUO95296.1"/>
    </source>
</evidence>
<evidence type="ECO:0000313" key="2">
    <source>
        <dbReference type="Proteomes" id="UP000268093"/>
    </source>
</evidence>
<dbReference type="GO" id="GO:0030674">
    <property type="term" value="F:protein-macromolecule adaptor activity"/>
    <property type="evidence" value="ECO:0007669"/>
    <property type="project" value="TreeGrafter"/>
</dbReference>
<comment type="caution">
    <text evidence="1">The sequence shown here is derived from an EMBL/GenBank/DDBJ whole genome shotgun (WGS) entry which is preliminary data.</text>
</comment>
<dbReference type="PANTHER" id="PTHR28080:SF1">
    <property type="entry name" value="PEROXISOMAL BIOGENESIS FACTOR 3"/>
    <property type="match status" value="1"/>
</dbReference>
<dbReference type="PANTHER" id="PTHR28080">
    <property type="entry name" value="PEROXISOMAL BIOGENESIS FACTOR 3"/>
    <property type="match status" value="1"/>
</dbReference>
<keyword evidence="2" id="KW-1185">Reference proteome</keyword>
<organism evidence="1 2">
    <name type="scientific">Jimgerdemannia flammicorona</name>
    <dbReference type="NCBI Taxonomy" id="994334"/>
    <lineage>
        <taxon>Eukaryota</taxon>
        <taxon>Fungi</taxon>
        <taxon>Fungi incertae sedis</taxon>
        <taxon>Mucoromycota</taxon>
        <taxon>Mucoromycotina</taxon>
        <taxon>Endogonomycetes</taxon>
        <taxon>Endogonales</taxon>
        <taxon>Endogonaceae</taxon>
        <taxon>Jimgerdemannia</taxon>
    </lineage>
</organism>
<proteinExistence type="predicted"/>
<dbReference type="GO" id="GO:0005778">
    <property type="term" value="C:peroxisomal membrane"/>
    <property type="evidence" value="ECO:0007669"/>
    <property type="project" value="InterPro"/>
</dbReference>
<sequence length="233" mass="25014">MTERVVSVSTTSPTPSPSASSTLTDSENGHKSNEEPRNGDAAAGSPTSTSSPTTSSPISETPSSRRGDEDMTTSTTSLMASTGSLGAVSTASGENSVLIGTSPSGGTESMVMVEKKSKRPKQHNDLLLPPFSSHTGFTRTLTSLYVLVLITLLTHIQLNLLGRFTYISSVAALNRDEPTIRLEKSGSGSASHSRDVLDFETERRFLGFSWWILHRGWRVVKERVERVVEEAVG</sequence>
<dbReference type="Proteomes" id="UP000268093">
    <property type="component" value="Unassembled WGS sequence"/>
</dbReference>
<name>A0A432ZXZ2_9FUNG</name>